<dbReference type="Gene3D" id="3.40.50.300">
    <property type="entry name" value="P-loop containing nucleotide triphosphate hydrolases"/>
    <property type="match status" value="1"/>
</dbReference>
<comment type="domain">
    <text evidence="12">The middle region has homology to RecA with ATPase motifs including the RadA KNRFG motif, while the C-terminus is homologous to Lon protease.</text>
</comment>
<proteinExistence type="inferred from homology"/>
<keyword evidence="19" id="KW-1185">Reference proteome</keyword>
<keyword evidence="2 12" id="KW-0547">Nucleotide-binding</keyword>
<dbReference type="InterPro" id="IPR020568">
    <property type="entry name" value="Ribosomal_Su5_D2-typ_SF"/>
</dbReference>
<evidence type="ECO:0000256" key="8">
    <source>
        <dbReference type="ARBA" id="ARBA00023016"/>
    </source>
</evidence>
<evidence type="ECO:0000313" key="17">
    <source>
        <dbReference type="EMBL" id="SEQ43287.1"/>
    </source>
</evidence>
<dbReference type="PROSITE" id="PS50162">
    <property type="entry name" value="RECA_2"/>
    <property type="match status" value="1"/>
</dbReference>
<gene>
    <name evidence="12" type="primary">radA</name>
    <name evidence="16" type="ORF">SAMN05216406_10622</name>
    <name evidence="17" type="ORF">SAMN05421510_105210</name>
</gene>
<comment type="function">
    <text evidence="12">Plays a role in repairing double-strand DNA breaks, probably involving stabilizing or processing branched DNA or blocked replication forks.</text>
</comment>
<dbReference type="GO" id="GO:0140664">
    <property type="term" value="F:ATP-dependent DNA damage sensor activity"/>
    <property type="evidence" value="ECO:0007669"/>
    <property type="project" value="InterPro"/>
</dbReference>
<keyword evidence="1 12" id="KW-0479">Metal-binding</keyword>
<dbReference type="PRINTS" id="PR01874">
    <property type="entry name" value="DNAREPAIRADA"/>
</dbReference>
<dbReference type="GO" id="GO:0003684">
    <property type="term" value="F:damaged DNA binding"/>
    <property type="evidence" value="ECO:0007669"/>
    <property type="project" value="InterPro"/>
</dbReference>
<feature type="domain" description="RecA family profile 1" evidence="15">
    <location>
        <begin position="64"/>
        <end position="212"/>
    </location>
</feature>
<evidence type="ECO:0000256" key="13">
    <source>
        <dbReference type="NCBIfam" id="TIGR00416"/>
    </source>
</evidence>
<dbReference type="AlphaFoldDB" id="A0A0S3AH70"/>
<evidence type="ECO:0000256" key="7">
    <source>
        <dbReference type="ARBA" id="ARBA00022840"/>
    </source>
</evidence>
<dbReference type="Gene3D" id="3.30.230.10">
    <property type="match status" value="1"/>
</dbReference>
<evidence type="ECO:0000256" key="3">
    <source>
        <dbReference type="ARBA" id="ARBA00022763"/>
    </source>
</evidence>
<dbReference type="InterPro" id="IPR027417">
    <property type="entry name" value="P-loop_NTPase"/>
</dbReference>
<evidence type="ECO:0000256" key="4">
    <source>
        <dbReference type="ARBA" id="ARBA00022771"/>
    </source>
</evidence>
<sequence length="449" mass="48557">MAKQKNIFSCIECGGQTLKWQGQCPHCQAWNTLIETLTEKAVSRFSPVSEIGQVQNLSTIEAREEARYPTGIEELDRVLGGGLVHGGVVLLGGDPGIGKSTLLLQALSFMSAQHSVLYISGEESAQQVALRAKRLALNVQSVELYAEIQLEKIQAVLVERKPSVAVIDSIQTIYSEVLQSAPGSVAQVRECAAQLTRLAKSSGICIILVGHVTKEGALAGPRVLEHMVDTVLYFEGDMHSSFRMVRAFKNRFGAINELGVFAMSEKGLREVKNPSALFLSHHDKQVPGSCIMVTQEGTRPLLVEIQALVDEARSPNPRRLCVGLEQNRLAMLLAVLHRHAGIPCYDQDVFVNAVGGVKITEPGADLAVMLAVVSSLRNKPIAEKMIVIGEIGLAGEIRPVQRGQERLKEAAKLGFKQAIIPLANKPKQAIAGINIIAVGRIGEAVGQMY</sequence>
<keyword evidence="10 12" id="KW-0234">DNA repair</keyword>
<dbReference type="SUPFAM" id="SSF52540">
    <property type="entry name" value="P-loop containing nucleoside triphosphate hydrolases"/>
    <property type="match status" value="1"/>
</dbReference>
<evidence type="ECO:0000256" key="5">
    <source>
        <dbReference type="ARBA" id="ARBA00022801"/>
    </source>
</evidence>
<feature type="binding site" evidence="12">
    <location>
        <begin position="93"/>
        <end position="100"/>
    </location>
    <ligand>
        <name>ATP</name>
        <dbReference type="ChEBI" id="CHEBI:30616"/>
    </ligand>
</feature>
<organism evidence="16 19">
    <name type="scientific">Nitrosomonas ureae</name>
    <dbReference type="NCBI Taxonomy" id="44577"/>
    <lineage>
        <taxon>Bacteria</taxon>
        <taxon>Pseudomonadati</taxon>
        <taxon>Pseudomonadota</taxon>
        <taxon>Betaproteobacteria</taxon>
        <taxon>Nitrosomonadales</taxon>
        <taxon>Nitrosomonadaceae</taxon>
        <taxon>Nitrosomonas</taxon>
    </lineage>
</organism>
<dbReference type="InterPro" id="IPR041166">
    <property type="entry name" value="Rubredoxin_2"/>
</dbReference>
<feature type="short sequence motif" description="RadA KNRFG motif" evidence="12">
    <location>
        <begin position="249"/>
        <end position="253"/>
    </location>
</feature>
<evidence type="ECO:0000313" key="18">
    <source>
        <dbReference type="Proteomes" id="UP000181998"/>
    </source>
</evidence>
<dbReference type="PANTHER" id="PTHR32472">
    <property type="entry name" value="DNA REPAIR PROTEIN RADA"/>
    <property type="match status" value="1"/>
</dbReference>
<dbReference type="CDD" id="cd01121">
    <property type="entry name" value="RadA_SMS_N"/>
    <property type="match status" value="1"/>
</dbReference>
<dbReference type="SUPFAM" id="SSF54211">
    <property type="entry name" value="Ribosomal protein S5 domain 2-like"/>
    <property type="match status" value="1"/>
</dbReference>
<keyword evidence="6 14" id="KW-0862">Zinc</keyword>
<dbReference type="KEGG" id="nur:ATY38_04165"/>
<dbReference type="RefSeq" id="WP_062558193.1">
    <property type="nucleotide sequence ID" value="NZ_CP013341.1"/>
</dbReference>
<evidence type="ECO:0000256" key="14">
    <source>
        <dbReference type="RuleBase" id="RU003555"/>
    </source>
</evidence>
<dbReference type="Proteomes" id="UP000181998">
    <property type="component" value="Unassembled WGS sequence"/>
</dbReference>
<dbReference type="PANTHER" id="PTHR32472:SF10">
    <property type="entry name" value="DNA REPAIR PROTEIN RADA-LIKE PROTEIN"/>
    <property type="match status" value="1"/>
</dbReference>
<evidence type="ECO:0000256" key="12">
    <source>
        <dbReference type="HAMAP-Rule" id="MF_01498"/>
    </source>
</evidence>
<keyword evidence="4 14" id="KW-0863">Zinc-finger</keyword>
<dbReference type="OrthoDB" id="9803906at2"/>
<accession>A0A0S3AH70</accession>
<dbReference type="InterPro" id="IPR014721">
    <property type="entry name" value="Ribsml_uS5_D2-typ_fold_subgr"/>
</dbReference>
<evidence type="ECO:0000256" key="11">
    <source>
        <dbReference type="ARBA" id="ARBA00025580"/>
    </source>
</evidence>
<dbReference type="HAMAP" id="MF_01498">
    <property type="entry name" value="RadA_bact"/>
    <property type="match status" value="1"/>
</dbReference>
<dbReference type="EMBL" id="FOFX01000052">
    <property type="protein sequence ID" value="SEQ43287.1"/>
    <property type="molecule type" value="Genomic_DNA"/>
</dbReference>
<protein>
    <recommendedName>
        <fullName evidence="12 13">DNA repair protein RadA</fullName>
    </recommendedName>
</protein>
<dbReference type="Proteomes" id="UP000182882">
    <property type="component" value="Unassembled WGS sequence"/>
</dbReference>
<evidence type="ECO:0000256" key="9">
    <source>
        <dbReference type="ARBA" id="ARBA00023125"/>
    </source>
</evidence>
<name>A0A0S3AH70_9PROT</name>
<dbReference type="SMART" id="SM00382">
    <property type="entry name" value="AAA"/>
    <property type="match status" value="1"/>
</dbReference>
<dbReference type="GO" id="GO:0016787">
    <property type="term" value="F:hydrolase activity"/>
    <property type="evidence" value="ECO:0007669"/>
    <property type="project" value="UniProtKB-KW"/>
</dbReference>
<evidence type="ECO:0000256" key="1">
    <source>
        <dbReference type="ARBA" id="ARBA00022723"/>
    </source>
</evidence>
<evidence type="ECO:0000313" key="16">
    <source>
        <dbReference type="EMBL" id="SDT86183.1"/>
    </source>
</evidence>
<dbReference type="Pfam" id="PF13541">
    <property type="entry name" value="ChlI"/>
    <property type="match status" value="1"/>
</dbReference>
<evidence type="ECO:0000256" key="10">
    <source>
        <dbReference type="ARBA" id="ARBA00023204"/>
    </source>
</evidence>
<evidence type="ECO:0000256" key="6">
    <source>
        <dbReference type="ARBA" id="ARBA00022833"/>
    </source>
</evidence>
<keyword evidence="3 12" id="KW-0227">DNA damage</keyword>
<reference evidence="19" key="2">
    <citation type="submission" date="2016-10" db="EMBL/GenBank/DDBJ databases">
        <authorList>
            <person name="Varghese N."/>
            <person name="Submissions S."/>
        </authorList>
    </citation>
    <scope>NUCLEOTIDE SEQUENCE [LARGE SCALE GENOMIC DNA]</scope>
    <source>
        <strain evidence="19">Nm10</strain>
    </source>
</reference>
<dbReference type="GO" id="GO:0005829">
    <property type="term" value="C:cytosol"/>
    <property type="evidence" value="ECO:0007669"/>
    <property type="project" value="TreeGrafter"/>
</dbReference>
<keyword evidence="7 12" id="KW-0067">ATP-binding</keyword>
<dbReference type="Pfam" id="PF13481">
    <property type="entry name" value="AAA_25"/>
    <property type="match status" value="1"/>
</dbReference>
<feature type="region of interest" description="Lon-protease-like" evidence="12">
    <location>
        <begin position="348"/>
        <end position="449"/>
    </location>
</feature>
<dbReference type="InterPro" id="IPR020588">
    <property type="entry name" value="RecA_ATP-bd"/>
</dbReference>
<keyword evidence="8 12" id="KW-0346">Stress response</keyword>
<reference evidence="16 18" key="1">
    <citation type="submission" date="2016-10" db="EMBL/GenBank/DDBJ databases">
        <authorList>
            <person name="de Groot N.N."/>
        </authorList>
    </citation>
    <scope>NUCLEOTIDE SEQUENCE [LARGE SCALE GENOMIC DNA]</scope>
    <source>
        <strain evidence="16">Nm10</strain>
        <strain evidence="17 18">Nm9</strain>
    </source>
</reference>
<dbReference type="Pfam" id="PF18073">
    <property type="entry name" value="Zn_ribbon_LapB"/>
    <property type="match status" value="1"/>
</dbReference>
<dbReference type="InterPro" id="IPR003593">
    <property type="entry name" value="AAA+_ATPase"/>
</dbReference>
<dbReference type="GO" id="GO:0005524">
    <property type="term" value="F:ATP binding"/>
    <property type="evidence" value="ECO:0007669"/>
    <property type="project" value="UniProtKB-UniRule"/>
</dbReference>
<dbReference type="GO" id="GO:0008270">
    <property type="term" value="F:zinc ion binding"/>
    <property type="evidence" value="ECO:0007669"/>
    <property type="project" value="UniProtKB-KW"/>
</dbReference>
<evidence type="ECO:0000259" key="15">
    <source>
        <dbReference type="PROSITE" id="PS50162"/>
    </source>
</evidence>
<evidence type="ECO:0000313" key="19">
    <source>
        <dbReference type="Proteomes" id="UP000182882"/>
    </source>
</evidence>
<comment type="function">
    <text evidence="11">Can catalyze the hydrolysis of ATP in the presence of single-stranded DNA, the ATP-dependent uptake of single-stranded DNA by duplex DNA, and the ATP-dependent hybridization of homologous single-stranded DNAs. It interacts with LexA causing its activation and leading to its autocatalytic cleavage.</text>
</comment>
<dbReference type="GO" id="GO:0000725">
    <property type="term" value="P:recombinational repair"/>
    <property type="evidence" value="ECO:0007669"/>
    <property type="project" value="UniProtKB-UniRule"/>
</dbReference>
<keyword evidence="5" id="KW-0378">Hydrolase</keyword>
<dbReference type="STRING" id="44577.ATY38_04165"/>
<keyword evidence="9 12" id="KW-0238">DNA-binding</keyword>
<dbReference type="NCBIfam" id="TIGR00416">
    <property type="entry name" value="sms"/>
    <property type="match status" value="1"/>
</dbReference>
<evidence type="ECO:0000256" key="2">
    <source>
        <dbReference type="ARBA" id="ARBA00022741"/>
    </source>
</evidence>
<dbReference type="InterPro" id="IPR004504">
    <property type="entry name" value="DNA_repair_RadA"/>
</dbReference>
<dbReference type="FunFam" id="3.40.50.300:FF:000050">
    <property type="entry name" value="DNA repair protein RadA"/>
    <property type="match status" value="1"/>
</dbReference>
<dbReference type="EMBL" id="FNLN01000006">
    <property type="protein sequence ID" value="SDT86183.1"/>
    <property type="molecule type" value="Genomic_DNA"/>
</dbReference>
<comment type="function">
    <text evidence="14">DNA-dependent ATPase involved in processing of recombination intermediates, plays a role in repairing DNA breaks. Stimulates the branch migration of RecA-mediated strand transfer reactions, allowing the 3' invading strand to extend heteroduplex DNA faster. Binds ssDNA in the presence of ADP but not other nucleotides, has ATPase activity that is stimulated by ssDNA and various branched DNA structures, but inhibited by SSB. Does not have RecA's homology-searching function.</text>
</comment>
<comment type="similarity">
    <text evidence="12 14">Belongs to the RecA family. RadA subfamily.</text>
</comment>